<protein>
    <submittedName>
        <fullName evidence="6">NAD(P)/FAD-dependent oxidoreductase</fullName>
        <ecNumber evidence="6">1.-.-.-</ecNumber>
    </submittedName>
</protein>
<dbReference type="PANTHER" id="PTHR13847:SF286">
    <property type="entry name" value="D-AMINO ACID DEHYDROGENASE"/>
    <property type="match status" value="1"/>
</dbReference>
<dbReference type="RefSeq" id="WP_251512222.1">
    <property type="nucleotide sequence ID" value="NZ_JAMBON010000004.1"/>
</dbReference>
<dbReference type="Gene3D" id="3.30.9.10">
    <property type="entry name" value="D-Amino Acid Oxidase, subunit A, domain 2"/>
    <property type="match status" value="1"/>
</dbReference>
<evidence type="ECO:0000313" key="6">
    <source>
        <dbReference type="EMBL" id="MFD1608015.1"/>
    </source>
</evidence>
<keyword evidence="7" id="KW-1185">Reference proteome</keyword>
<comment type="caution">
    <text evidence="6">The sequence shown here is derived from an EMBL/GenBank/DDBJ whole genome shotgun (WGS) entry which is preliminary data.</text>
</comment>
<sequence length="368" mass="40359">MTNKIIIIGGGIVGASSAYFLSKQGTSVTLIDRADDGQATDAAAGIICPWLSQRRNKAWYRLVKAGAKMYPELIADLEADGELDTGYKRVGALSIHHDKKKLIAMQERAIKRREDAPEIGDIQLLDETMAKEKFPLLRDGYEALYVSGAARVDGRKLRDALIRGAVKHGTKLIHGSAELLIEGNQVTGVTVDGEKYFSDQVIATTGAWMNDLLEPFGLKEFEVKPQKAQILHVRFEKLDTENLPVIMPPNDQYMLSFDDHRFVIGATHEDNVGYDTNLTVFGINDILTKALEIAPALKDSIFLEARVGFRPMTEGFLPVIGKLKSATGLLYANGLGATGLTAGPFLGKQLAKMALHESTDINLEDYQL</sequence>
<proteinExistence type="inferred from homology"/>
<dbReference type="InterPro" id="IPR006076">
    <property type="entry name" value="FAD-dep_OxRdtase"/>
</dbReference>
<keyword evidence="3" id="KW-0285">Flavoprotein</keyword>
<keyword evidence="4 6" id="KW-0560">Oxidoreductase</keyword>
<dbReference type="SUPFAM" id="SSF51905">
    <property type="entry name" value="FAD/NAD(P)-binding domain"/>
    <property type="match status" value="1"/>
</dbReference>
<dbReference type="Pfam" id="PF01266">
    <property type="entry name" value="DAO"/>
    <property type="match status" value="1"/>
</dbReference>
<reference evidence="7" key="1">
    <citation type="journal article" date="2019" name="Int. J. Syst. Evol. Microbiol.">
        <title>The Global Catalogue of Microorganisms (GCM) 10K type strain sequencing project: providing services to taxonomists for standard genome sequencing and annotation.</title>
        <authorList>
            <consortium name="The Broad Institute Genomics Platform"/>
            <consortium name="The Broad Institute Genome Sequencing Center for Infectious Disease"/>
            <person name="Wu L."/>
            <person name="Ma J."/>
        </authorList>
    </citation>
    <scope>NUCLEOTIDE SEQUENCE [LARGE SCALE GENOMIC DNA]</scope>
    <source>
        <strain evidence="7">CGMCC 1.12376</strain>
    </source>
</reference>
<evidence type="ECO:0000259" key="5">
    <source>
        <dbReference type="Pfam" id="PF01266"/>
    </source>
</evidence>
<dbReference type="Gene3D" id="3.50.50.60">
    <property type="entry name" value="FAD/NAD(P)-binding domain"/>
    <property type="match status" value="1"/>
</dbReference>
<dbReference type="PANTHER" id="PTHR13847">
    <property type="entry name" value="SARCOSINE DEHYDROGENASE-RELATED"/>
    <property type="match status" value="1"/>
</dbReference>
<name>A0ABW4HTH9_9BACI</name>
<accession>A0ABW4HTH9</accession>
<comment type="cofactor">
    <cofactor evidence="1">
        <name>FAD</name>
        <dbReference type="ChEBI" id="CHEBI:57692"/>
    </cofactor>
</comment>
<evidence type="ECO:0000256" key="1">
    <source>
        <dbReference type="ARBA" id="ARBA00001974"/>
    </source>
</evidence>
<dbReference type="GO" id="GO:0016491">
    <property type="term" value="F:oxidoreductase activity"/>
    <property type="evidence" value="ECO:0007669"/>
    <property type="project" value="UniProtKB-KW"/>
</dbReference>
<dbReference type="InterPro" id="IPR036188">
    <property type="entry name" value="FAD/NAD-bd_sf"/>
</dbReference>
<evidence type="ECO:0000313" key="7">
    <source>
        <dbReference type="Proteomes" id="UP001597221"/>
    </source>
</evidence>
<evidence type="ECO:0000256" key="4">
    <source>
        <dbReference type="ARBA" id="ARBA00023002"/>
    </source>
</evidence>
<evidence type="ECO:0000256" key="3">
    <source>
        <dbReference type="ARBA" id="ARBA00022630"/>
    </source>
</evidence>
<gene>
    <name evidence="6" type="ORF">ACFSBH_10140</name>
</gene>
<dbReference type="EMBL" id="JBHUDE010000046">
    <property type="protein sequence ID" value="MFD1608015.1"/>
    <property type="molecule type" value="Genomic_DNA"/>
</dbReference>
<dbReference type="SUPFAM" id="SSF54373">
    <property type="entry name" value="FAD-linked reductases, C-terminal domain"/>
    <property type="match status" value="1"/>
</dbReference>
<dbReference type="EC" id="1.-.-.-" evidence="6"/>
<feature type="domain" description="FAD dependent oxidoreductase" evidence="5">
    <location>
        <begin position="4"/>
        <end position="353"/>
    </location>
</feature>
<organism evidence="6 7">
    <name type="scientific">Oceanobacillus luteolus</name>
    <dbReference type="NCBI Taxonomy" id="1274358"/>
    <lineage>
        <taxon>Bacteria</taxon>
        <taxon>Bacillati</taxon>
        <taxon>Bacillota</taxon>
        <taxon>Bacilli</taxon>
        <taxon>Bacillales</taxon>
        <taxon>Bacillaceae</taxon>
        <taxon>Oceanobacillus</taxon>
    </lineage>
</organism>
<comment type="similarity">
    <text evidence="2">Belongs to the DadA oxidoreductase family.</text>
</comment>
<dbReference type="Proteomes" id="UP001597221">
    <property type="component" value="Unassembled WGS sequence"/>
</dbReference>
<evidence type="ECO:0000256" key="2">
    <source>
        <dbReference type="ARBA" id="ARBA00009410"/>
    </source>
</evidence>